<sequence length="320" mass="32223">MVKLTDIPGIKIGHAHDLAAPTGCTVILCPEGATGGVDVRGGAPGTRETDLLNPVNYVDKVHAVLLAGGSAFGLDAAAGVMQYLEEQGIGFDVGVTKVPIVAGAVLFDLTCGSYLVRPDKAMGYAACLAAGTQALSEGSVGAGAGATVGKVFGLEHAMKGGIGAACLTAGELMVGAIVAVNCLGDVVNPADGSIVAGAFQQEPFAFLRCEDGMLANAEQTGSRFAGNTTIGAVVTNAVLTKAQATKVASMAHNGYARTIRPAHTLFDGDTIFAIGTGQVAADMNAIGVLAARAVEQAVLRAVTQATALAGFRCYQDISRE</sequence>
<evidence type="ECO:0000313" key="2">
    <source>
        <dbReference type="EMBL" id="CVK20319.1"/>
    </source>
</evidence>
<dbReference type="Proteomes" id="UP000245702">
    <property type="component" value="Unassembled WGS sequence"/>
</dbReference>
<dbReference type="PANTHER" id="PTHR36512:SF3">
    <property type="entry name" value="BLR5678 PROTEIN"/>
    <property type="match status" value="1"/>
</dbReference>
<name>A0ABM9W7M5_9FIRM</name>
<evidence type="ECO:0000313" key="3">
    <source>
        <dbReference type="Proteomes" id="UP000245702"/>
    </source>
</evidence>
<dbReference type="InterPro" id="IPR016117">
    <property type="entry name" value="ArgJ-like_dom_sf"/>
</dbReference>
<accession>A0ABM9W7M5</accession>
<protein>
    <submittedName>
        <fullName evidence="2">Peptidase family S58</fullName>
    </submittedName>
</protein>
<dbReference type="CDD" id="cd02252">
    <property type="entry name" value="nylC_like"/>
    <property type="match status" value="1"/>
</dbReference>
<keyword evidence="3" id="KW-1185">Reference proteome</keyword>
<proteinExistence type="inferred from homology"/>
<evidence type="ECO:0000256" key="1">
    <source>
        <dbReference type="ARBA" id="ARBA00007068"/>
    </source>
</evidence>
<dbReference type="EMBL" id="FCOW01000017">
    <property type="protein sequence ID" value="CVK20319.1"/>
    <property type="molecule type" value="Genomic_DNA"/>
</dbReference>
<dbReference type="Pfam" id="PF03576">
    <property type="entry name" value="Peptidase_S58"/>
    <property type="match status" value="1"/>
</dbReference>
<dbReference type="SUPFAM" id="SSF56266">
    <property type="entry name" value="DmpA/ArgJ-like"/>
    <property type="match status" value="1"/>
</dbReference>
<dbReference type="InterPro" id="IPR005321">
    <property type="entry name" value="Peptidase_S58_DmpA"/>
</dbReference>
<dbReference type="Gene3D" id="3.60.70.12">
    <property type="entry name" value="L-amino peptidase D-ALA esterase/amidase"/>
    <property type="match status" value="1"/>
</dbReference>
<comment type="caution">
    <text evidence="2">The sequence shown here is derived from an EMBL/GenBank/DDBJ whole genome shotgun (WGS) entry which is preliminary data.</text>
</comment>
<comment type="similarity">
    <text evidence="1">Belongs to the peptidase S58 family.</text>
</comment>
<dbReference type="RefSeq" id="WP_075756956.1">
    <property type="nucleotide sequence ID" value="NZ_CP146991.1"/>
</dbReference>
<organism evidence="2 3">
    <name type="scientific">Sporomusa sphaeroides DSM 2875</name>
    <dbReference type="NCBI Taxonomy" id="1337886"/>
    <lineage>
        <taxon>Bacteria</taxon>
        <taxon>Bacillati</taxon>
        <taxon>Bacillota</taxon>
        <taxon>Negativicutes</taxon>
        <taxon>Selenomonadales</taxon>
        <taxon>Sporomusaceae</taxon>
        <taxon>Sporomusa</taxon>
    </lineage>
</organism>
<dbReference type="PANTHER" id="PTHR36512">
    <property type="entry name" value="D-AMINOPEPTIDASE"/>
    <property type="match status" value="1"/>
</dbReference>
<reference evidence="2 3" key="1">
    <citation type="submission" date="2016-01" db="EMBL/GenBank/DDBJ databases">
        <authorList>
            <person name="Brown R."/>
        </authorList>
    </citation>
    <scope>NUCLEOTIDE SEQUENCE [LARGE SCALE GENOMIC DNA]</scope>
    <source>
        <strain evidence="2">Sporomusa sphaeroides DSM 2875</strain>
    </source>
</reference>
<gene>
    <name evidence="2" type="ORF">SSPH_02987</name>
</gene>